<keyword evidence="1" id="KW-0175">Coiled coil</keyword>
<organism evidence="3 4">
    <name type="scientific">Protea cynaroides</name>
    <dbReference type="NCBI Taxonomy" id="273540"/>
    <lineage>
        <taxon>Eukaryota</taxon>
        <taxon>Viridiplantae</taxon>
        <taxon>Streptophyta</taxon>
        <taxon>Embryophyta</taxon>
        <taxon>Tracheophyta</taxon>
        <taxon>Spermatophyta</taxon>
        <taxon>Magnoliopsida</taxon>
        <taxon>Proteales</taxon>
        <taxon>Proteaceae</taxon>
        <taxon>Protea</taxon>
    </lineage>
</organism>
<protein>
    <submittedName>
        <fullName evidence="3">Uncharacterized protein</fullName>
    </submittedName>
</protein>
<sequence>MVPAVGTVEVSFPSPKVQESFVASGKNPEKRSSSQGRTLGSAKSPYWPKWHVNQAKSTLASSEVMLQVVEGMCLPVDVKSFDKMALSPSNASPLFFQLMNASWRLSKHRQQMSKNLEKLEASDRALKEAYRVLREFSEKNKSLKEKLDSTKAELDAAR</sequence>
<keyword evidence="4" id="KW-1185">Reference proteome</keyword>
<evidence type="ECO:0000256" key="1">
    <source>
        <dbReference type="SAM" id="Coils"/>
    </source>
</evidence>
<name>A0A9Q0H801_9MAGN</name>
<evidence type="ECO:0000313" key="4">
    <source>
        <dbReference type="Proteomes" id="UP001141806"/>
    </source>
</evidence>
<feature type="region of interest" description="Disordered" evidence="2">
    <location>
        <begin position="18"/>
        <end position="43"/>
    </location>
</feature>
<dbReference type="Proteomes" id="UP001141806">
    <property type="component" value="Unassembled WGS sequence"/>
</dbReference>
<reference evidence="3" key="1">
    <citation type="journal article" date="2023" name="Plant J.">
        <title>The genome of the king protea, Protea cynaroides.</title>
        <authorList>
            <person name="Chang J."/>
            <person name="Duong T.A."/>
            <person name="Schoeman C."/>
            <person name="Ma X."/>
            <person name="Roodt D."/>
            <person name="Barker N."/>
            <person name="Li Z."/>
            <person name="Van de Peer Y."/>
            <person name="Mizrachi E."/>
        </authorList>
    </citation>
    <scope>NUCLEOTIDE SEQUENCE</scope>
    <source>
        <tissue evidence="3">Young leaves</tissue>
    </source>
</reference>
<feature type="coiled-coil region" evidence="1">
    <location>
        <begin position="109"/>
        <end position="153"/>
    </location>
</feature>
<dbReference type="EMBL" id="JAMYWD010000009">
    <property type="protein sequence ID" value="KAJ4961626.1"/>
    <property type="molecule type" value="Genomic_DNA"/>
</dbReference>
<evidence type="ECO:0000313" key="3">
    <source>
        <dbReference type="EMBL" id="KAJ4961626.1"/>
    </source>
</evidence>
<gene>
    <name evidence="3" type="ORF">NE237_021536</name>
</gene>
<comment type="caution">
    <text evidence="3">The sequence shown here is derived from an EMBL/GenBank/DDBJ whole genome shotgun (WGS) entry which is preliminary data.</text>
</comment>
<dbReference type="AlphaFoldDB" id="A0A9Q0H801"/>
<accession>A0A9Q0H801</accession>
<proteinExistence type="predicted"/>
<evidence type="ECO:0000256" key="2">
    <source>
        <dbReference type="SAM" id="MobiDB-lite"/>
    </source>
</evidence>